<name>A0A7Y9PI53_9BACT</name>
<reference evidence="2 3" key="1">
    <citation type="submission" date="2020-07" db="EMBL/GenBank/DDBJ databases">
        <title>Genomic Encyclopedia of Type Strains, Phase IV (KMG-V): Genome sequencing to study the core and pangenomes of soil and plant-associated prokaryotes.</title>
        <authorList>
            <person name="Whitman W."/>
        </authorList>
    </citation>
    <scope>NUCLEOTIDE SEQUENCE [LARGE SCALE GENOMIC DNA]</scope>
    <source>
        <strain evidence="2 3">X4EP2</strain>
    </source>
</reference>
<keyword evidence="2" id="KW-0282">Flagellum</keyword>
<dbReference type="SUPFAM" id="SSF101801">
    <property type="entry name" value="Surface presentation of antigens (SPOA)"/>
    <property type="match status" value="1"/>
</dbReference>
<organism evidence="2 3">
    <name type="scientific">Granulicella arctica</name>
    <dbReference type="NCBI Taxonomy" id="940613"/>
    <lineage>
        <taxon>Bacteria</taxon>
        <taxon>Pseudomonadati</taxon>
        <taxon>Acidobacteriota</taxon>
        <taxon>Terriglobia</taxon>
        <taxon>Terriglobales</taxon>
        <taxon>Acidobacteriaceae</taxon>
        <taxon>Granulicella</taxon>
    </lineage>
</organism>
<dbReference type="RefSeq" id="WP_179491671.1">
    <property type="nucleotide sequence ID" value="NZ_JACCCW010000002.1"/>
</dbReference>
<keyword evidence="2" id="KW-0969">Cilium</keyword>
<evidence type="ECO:0000259" key="1">
    <source>
        <dbReference type="Pfam" id="PF01052"/>
    </source>
</evidence>
<evidence type="ECO:0000313" key="2">
    <source>
        <dbReference type="EMBL" id="NYF80348.1"/>
    </source>
</evidence>
<dbReference type="InterPro" id="IPR036429">
    <property type="entry name" value="SpoA-like_sf"/>
</dbReference>
<dbReference type="InterPro" id="IPR001543">
    <property type="entry name" value="FliN-like_C"/>
</dbReference>
<dbReference type="EMBL" id="JACCCW010000002">
    <property type="protein sequence ID" value="NYF80348.1"/>
    <property type="molecule type" value="Genomic_DNA"/>
</dbReference>
<protein>
    <submittedName>
        <fullName evidence="2">Flagellar motor switch protein FliN/FliY</fullName>
    </submittedName>
</protein>
<sequence>MTDTELIAAEAENALPVVPRVTEPGFAERAERIEEHTLWPVLSRLPVVLTVRIPLSAFKVRDLLQLQQGQLIRSDWSTTEDIPVKIGRVQLAWSEFEVVDECMAMRLTRLA</sequence>
<evidence type="ECO:0000313" key="3">
    <source>
        <dbReference type="Proteomes" id="UP000589520"/>
    </source>
</evidence>
<feature type="domain" description="Flagellar motor switch protein FliN-like C-terminal" evidence="1">
    <location>
        <begin position="42"/>
        <end position="110"/>
    </location>
</feature>
<dbReference type="Gene3D" id="2.30.330.10">
    <property type="entry name" value="SpoA-like"/>
    <property type="match status" value="1"/>
</dbReference>
<keyword evidence="2" id="KW-0966">Cell projection</keyword>
<gene>
    <name evidence="2" type="ORF">HDF17_002668</name>
</gene>
<comment type="caution">
    <text evidence="2">The sequence shown here is derived from an EMBL/GenBank/DDBJ whole genome shotgun (WGS) entry which is preliminary data.</text>
</comment>
<proteinExistence type="predicted"/>
<dbReference type="Pfam" id="PF01052">
    <property type="entry name" value="FliMN_C"/>
    <property type="match status" value="1"/>
</dbReference>
<accession>A0A7Y9PI53</accession>
<keyword evidence="3" id="KW-1185">Reference proteome</keyword>
<dbReference type="AlphaFoldDB" id="A0A7Y9PI53"/>
<dbReference type="Proteomes" id="UP000589520">
    <property type="component" value="Unassembled WGS sequence"/>
</dbReference>